<keyword evidence="3 12" id="KW-0813">Transport</keyword>
<feature type="transmembrane region" description="Helical" evidence="12">
    <location>
        <begin position="220"/>
        <end position="237"/>
    </location>
</feature>
<dbReference type="GO" id="GO:0020037">
    <property type="term" value="F:heme binding"/>
    <property type="evidence" value="ECO:0007669"/>
    <property type="project" value="TreeGrafter"/>
</dbReference>
<dbReference type="GO" id="GO:0005886">
    <property type="term" value="C:plasma membrane"/>
    <property type="evidence" value="ECO:0007669"/>
    <property type="project" value="UniProtKB-SubCell"/>
</dbReference>
<organism evidence="14 15">
    <name type="scientific">Caballeronia ptereochthonis</name>
    <dbReference type="NCBI Taxonomy" id="1777144"/>
    <lineage>
        <taxon>Bacteria</taxon>
        <taxon>Pseudomonadati</taxon>
        <taxon>Pseudomonadota</taxon>
        <taxon>Betaproteobacteria</taxon>
        <taxon>Burkholderiales</taxon>
        <taxon>Burkholderiaceae</taxon>
        <taxon>Caballeronia</taxon>
    </lineage>
</organism>
<keyword evidence="7 12" id="KW-0479">Metal-binding</keyword>
<feature type="region of interest" description="Disordered" evidence="13">
    <location>
        <begin position="464"/>
        <end position="488"/>
    </location>
</feature>
<feature type="transmembrane region" description="Helical" evidence="12">
    <location>
        <begin position="410"/>
        <end position="428"/>
    </location>
</feature>
<feature type="transmembrane region" description="Helical" evidence="12">
    <location>
        <begin position="317"/>
        <end position="344"/>
    </location>
</feature>
<evidence type="ECO:0000256" key="3">
    <source>
        <dbReference type="ARBA" id="ARBA00022448"/>
    </source>
</evidence>
<keyword evidence="5 12" id="KW-0349">Heme</keyword>
<dbReference type="OrthoDB" id="9807042at2"/>
<comment type="subcellular location">
    <subcellularLocation>
        <location evidence="12">Cell inner membrane</location>
    </subcellularLocation>
    <subcellularLocation>
        <location evidence="1">Cell membrane</location>
        <topology evidence="1">Multi-pass membrane protein</topology>
    </subcellularLocation>
</comment>
<evidence type="ECO:0000313" key="15">
    <source>
        <dbReference type="Proteomes" id="UP000054978"/>
    </source>
</evidence>
<evidence type="ECO:0000256" key="7">
    <source>
        <dbReference type="ARBA" id="ARBA00022723"/>
    </source>
</evidence>
<evidence type="ECO:0000256" key="11">
    <source>
        <dbReference type="ARBA" id="ARBA00023136"/>
    </source>
</evidence>
<dbReference type="EMBL" id="FCOB02000001">
    <property type="protein sequence ID" value="SAK40836.1"/>
    <property type="molecule type" value="Genomic_DNA"/>
</dbReference>
<keyword evidence="15" id="KW-1185">Reference proteome</keyword>
<dbReference type="GO" id="GO:0009055">
    <property type="term" value="F:electron transfer activity"/>
    <property type="evidence" value="ECO:0007669"/>
    <property type="project" value="UniProtKB-UniRule"/>
</dbReference>
<sequence length="488" mass="54164">MDVDSVLLSRFQFAWVVAFHILLPAFTVGLSCFIATLEFNWWVTKRDVYRRLSAFWLKIFAVSFGMGVVSGIVMPFQFGTNWSRFSDATANVVGPLMGYEVLTAFFLESAFLGVLLFGRKLVPQWAHVMSAIFVAAGTVISSFWILAVNSWMQTPQGHRMLPDGRFEVVSFFDVIFTPSFPYRLGHTVSAFLVTTGFVILGVGAMYLLQRRALEESRVMVKMSLIFLIIMVPIQMVLGDSHGLNTLKHQPAKLAAMEGLWESGTRIPANIFSIPDQEEERNHFEISIPVLGSLYLTHDPNGFVRGLKDFPREDRPPVAVVFFAFHIMVGVALLMFVLVLWGIVIFARGKVETSTRWLRCATWAMPLGFIAVIAGWTTTEAGRQPWTVYGILRTKDSVTPSLTASDVGLSWLLYVLAYCVIFGAGFFLLRRLVRVGPAEAAHAHEKDELDAKTRAARPLSAVSAVSAGADGASRPVSDDDIVPPGRGRR</sequence>
<comment type="similarity">
    <text evidence="2 12">Belongs to the cytochrome ubiquinol oxidase subunit 1 family.</text>
</comment>
<dbReference type="AlphaFoldDB" id="A0A157Z5I6"/>
<keyword evidence="11 12" id="KW-0472">Membrane</keyword>
<keyword evidence="9 12" id="KW-1133">Transmembrane helix</keyword>
<feature type="transmembrane region" description="Helical" evidence="12">
    <location>
        <begin position="188"/>
        <end position="208"/>
    </location>
</feature>
<proteinExistence type="inferred from homology"/>
<feature type="transmembrane region" description="Helical" evidence="12">
    <location>
        <begin position="356"/>
        <end position="375"/>
    </location>
</feature>
<keyword evidence="4 12" id="KW-1003">Cell membrane</keyword>
<dbReference type="Pfam" id="PF01654">
    <property type="entry name" value="Cyt_bd_oxida_I"/>
    <property type="match status" value="1"/>
</dbReference>
<evidence type="ECO:0000313" key="14">
    <source>
        <dbReference type="EMBL" id="SAK40836.1"/>
    </source>
</evidence>
<feature type="transmembrane region" description="Helical" evidence="12">
    <location>
        <begin position="96"/>
        <end position="118"/>
    </location>
</feature>
<dbReference type="Proteomes" id="UP000054978">
    <property type="component" value="Unassembled WGS sequence"/>
</dbReference>
<dbReference type="GO" id="GO:0070069">
    <property type="term" value="C:cytochrome complex"/>
    <property type="evidence" value="ECO:0007669"/>
    <property type="project" value="UniProtKB-UniRule"/>
</dbReference>
<dbReference type="STRING" id="1777144.AWB83_00221"/>
<comment type="caution">
    <text evidence="14">The sequence shown here is derived from an EMBL/GenBank/DDBJ whole genome shotgun (WGS) entry which is preliminary data.</text>
</comment>
<dbReference type="PIRSF" id="PIRSF006446">
    <property type="entry name" value="Cyt_quinol_oxidase_1"/>
    <property type="match status" value="1"/>
</dbReference>
<dbReference type="RefSeq" id="WP_087042406.1">
    <property type="nucleotide sequence ID" value="NZ_FCOB02000001.1"/>
</dbReference>
<protein>
    <submittedName>
        <fullName evidence="14">Cytochrome bd ubiquinol oxidase, subunit I</fullName>
    </submittedName>
</protein>
<accession>A0A157Z5I6</accession>
<dbReference type="GO" id="GO:0046872">
    <property type="term" value="F:metal ion binding"/>
    <property type="evidence" value="ECO:0007669"/>
    <property type="project" value="UniProtKB-UniRule"/>
</dbReference>
<evidence type="ECO:0000256" key="4">
    <source>
        <dbReference type="ARBA" id="ARBA00022475"/>
    </source>
</evidence>
<evidence type="ECO:0000256" key="10">
    <source>
        <dbReference type="ARBA" id="ARBA00023004"/>
    </source>
</evidence>
<dbReference type="GO" id="GO:0019646">
    <property type="term" value="P:aerobic electron transport chain"/>
    <property type="evidence" value="ECO:0007669"/>
    <property type="project" value="InterPro"/>
</dbReference>
<dbReference type="InterPro" id="IPR002585">
    <property type="entry name" value="Cyt-d_ubiquinol_oxidase_su_1"/>
</dbReference>
<keyword evidence="10 12" id="KW-0408">Iron</keyword>
<evidence type="ECO:0000256" key="9">
    <source>
        <dbReference type="ARBA" id="ARBA00022989"/>
    </source>
</evidence>
<keyword evidence="6 12" id="KW-0812">Transmembrane</keyword>
<name>A0A157Z5I6_9BURK</name>
<evidence type="ECO:0000256" key="8">
    <source>
        <dbReference type="ARBA" id="ARBA00022982"/>
    </source>
</evidence>
<feature type="transmembrane region" description="Helical" evidence="12">
    <location>
        <begin position="55"/>
        <end position="76"/>
    </location>
</feature>
<evidence type="ECO:0000256" key="2">
    <source>
        <dbReference type="ARBA" id="ARBA00009819"/>
    </source>
</evidence>
<reference evidence="14" key="1">
    <citation type="submission" date="2016-01" db="EMBL/GenBank/DDBJ databases">
        <authorList>
            <person name="Peeters C."/>
        </authorList>
    </citation>
    <scope>NUCLEOTIDE SEQUENCE [LARGE SCALE GENOMIC DNA]</scope>
    <source>
        <strain evidence="14">LMG 29326</strain>
    </source>
</reference>
<feature type="transmembrane region" description="Helical" evidence="12">
    <location>
        <begin position="12"/>
        <end position="43"/>
    </location>
</feature>
<evidence type="ECO:0000256" key="5">
    <source>
        <dbReference type="ARBA" id="ARBA00022617"/>
    </source>
</evidence>
<dbReference type="GO" id="GO:0016682">
    <property type="term" value="F:oxidoreductase activity, acting on diphenols and related substances as donors, oxygen as acceptor"/>
    <property type="evidence" value="ECO:0007669"/>
    <property type="project" value="TreeGrafter"/>
</dbReference>
<evidence type="ECO:0000256" key="1">
    <source>
        <dbReference type="ARBA" id="ARBA00004651"/>
    </source>
</evidence>
<gene>
    <name evidence="14" type="ORF">AWB83_00221</name>
</gene>
<evidence type="ECO:0000256" key="13">
    <source>
        <dbReference type="SAM" id="MobiDB-lite"/>
    </source>
</evidence>
<feature type="transmembrane region" description="Helical" evidence="12">
    <location>
        <begin position="125"/>
        <end position="147"/>
    </location>
</feature>
<dbReference type="PANTHER" id="PTHR30365">
    <property type="entry name" value="CYTOCHROME D UBIQUINOL OXIDASE"/>
    <property type="match status" value="1"/>
</dbReference>
<evidence type="ECO:0000256" key="6">
    <source>
        <dbReference type="ARBA" id="ARBA00022692"/>
    </source>
</evidence>
<keyword evidence="8 12" id="KW-0249">Electron transport</keyword>
<dbReference type="PANTHER" id="PTHR30365:SF14">
    <property type="entry name" value="CYTOCHROME BD MENAQUINOL OXIDASE SUBUNIT I-RELATED"/>
    <property type="match status" value="1"/>
</dbReference>
<evidence type="ECO:0000256" key="12">
    <source>
        <dbReference type="PIRNR" id="PIRNR006446"/>
    </source>
</evidence>